<name>A0A176S128_9GAMM</name>
<comment type="caution">
    <text evidence="2">The sequence shown here is derived from an EMBL/GenBank/DDBJ whole genome shotgun (WGS) entry which is preliminary data.</text>
</comment>
<evidence type="ECO:0000313" key="3">
    <source>
        <dbReference type="Proteomes" id="UP000076962"/>
    </source>
</evidence>
<proteinExistence type="predicted"/>
<dbReference type="Proteomes" id="UP000076962">
    <property type="component" value="Unassembled WGS sequence"/>
</dbReference>
<organism evidence="2 3">
    <name type="scientific">Candidatus Thiomargarita nelsonii</name>
    <dbReference type="NCBI Taxonomy" id="1003181"/>
    <lineage>
        <taxon>Bacteria</taxon>
        <taxon>Pseudomonadati</taxon>
        <taxon>Pseudomonadota</taxon>
        <taxon>Gammaproteobacteria</taxon>
        <taxon>Thiotrichales</taxon>
        <taxon>Thiotrichaceae</taxon>
        <taxon>Thiomargarita</taxon>
    </lineage>
</organism>
<feature type="domain" description="ATPase AAA-type core" evidence="1">
    <location>
        <begin position="1"/>
        <end position="268"/>
    </location>
</feature>
<keyword evidence="2" id="KW-0067">ATP-binding</keyword>
<keyword evidence="2" id="KW-0547">Nucleotide-binding</keyword>
<dbReference type="InterPro" id="IPR003959">
    <property type="entry name" value="ATPase_AAA_core"/>
</dbReference>
<gene>
    <name evidence="2" type="ORF">THIOM_002585</name>
</gene>
<dbReference type="GO" id="GO:0016887">
    <property type="term" value="F:ATP hydrolysis activity"/>
    <property type="evidence" value="ECO:0007669"/>
    <property type="project" value="InterPro"/>
</dbReference>
<accession>A0A176S128</accession>
<sequence>MNVIIGENDTGKTHLLKLLYAIVRSLEEYQKKSVGTPSPQFAMNLAKKLQWVFLPQNMELGHLVSLGTNRLKVNVQIQGKELQFEFGKKTKSQIKKLSFSSELNNLEKVKAIFLPPKEILSIFDAIVATREDKEIPAFDDTYLDLVRDFRQPATRNSGQLQHQAVWHSLSEATGESEIVVEKDGSIWFVRGSEKYNVHQIAEGIRKIGILHRLMHNEMLNEHISSVLFVDEPEVNLHPKAIVLLADFLYQLSESGIQVYLSTHSYFVLKRLEQLARRHDKDFLLIDLRSLDAETVASFHHLKDGLPDNPIVEQSVALYQEDVELYLTKSKLKD</sequence>
<dbReference type="InterPro" id="IPR051396">
    <property type="entry name" value="Bact_Antivir_Def_Nuclease"/>
</dbReference>
<evidence type="ECO:0000313" key="2">
    <source>
        <dbReference type="EMBL" id="OAD21646.1"/>
    </source>
</evidence>
<keyword evidence="3" id="KW-1185">Reference proteome</keyword>
<dbReference type="PANTHER" id="PTHR43581">
    <property type="entry name" value="ATP/GTP PHOSPHATASE"/>
    <property type="match status" value="1"/>
</dbReference>
<dbReference type="Gene3D" id="3.40.50.300">
    <property type="entry name" value="P-loop containing nucleotide triphosphate hydrolases"/>
    <property type="match status" value="1"/>
</dbReference>
<dbReference type="AlphaFoldDB" id="A0A176S128"/>
<dbReference type="PANTHER" id="PTHR43581:SF2">
    <property type="entry name" value="EXCINUCLEASE ATPASE SUBUNIT"/>
    <property type="match status" value="1"/>
</dbReference>
<dbReference type="Pfam" id="PF13304">
    <property type="entry name" value="AAA_21"/>
    <property type="match status" value="1"/>
</dbReference>
<protein>
    <submittedName>
        <fullName evidence="2">ATP-binding protein</fullName>
    </submittedName>
</protein>
<evidence type="ECO:0000259" key="1">
    <source>
        <dbReference type="Pfam" id="PF13304"/>
    </source>
</evidence>
<dbReference type="InterPro" id="IPR027417">
    <property type="entry name" value="P-loop_NTPase"/>
</dbReference>
<reference evidence="2 3" key="1">
    <citation type="submission" date="2016-05" db="EMBL/GenBank/DDBJ databases">
        <title>Single-cell genome of chain-forming Candidatus Thiomargarita nelsonii and comparison to other large sulfur-oxidizing bacteria.</title>
        <authorList>
            <person name="Winkel M."/>
            <person name="Salman V."/>
            <person name="Woyke T."/>
            <person name="Schulz-Vogt H."/>
            <person name="Richter M."/>
            <person name="Flood B."/>
            <person name="Bailey J."/>
            <person name="Amann R."/>
            <person name="Mussmann M."/>
        </authorList>
    </citation>
    <scope>NUCLEOTIDE SEQUENCE [LARGE SCALE GENOMIC DNA]</scope>
    <source>
        <strain evidence="2 3">THI036</strain>
    </source>
</reference>
<dbReference type="EMBL" id="LUTY01001489">
    <property type="protein sequence ID" value="OAD21646.1"/>
    <property type="molecule type" value="Genomic_DNA"/>
</dbReference>
<dbReference type="GO" id="GO:0005524">
    <property type="term" value="F:ATP binding"/>
    <property type="evidence" value="ECO:0007669"/>
    <property type="project" value="UniProtKB-KW"/>
</dbReference>
<dbReference type="PATRIC" id="fig|1003181.4.peg.3518"/>
<dbReference type="SUPFAM" id="SSF52540">
    <property type="entry name" value="P-loop containing nucleoside triphosphate hydrolases"/>
    <property type="match status" value="1"/>
</dbReference>